<dbReference type="AlphaFoldDB" id="A0A4R6SMA6"/>
<keyword evidence="4" id="KW-1185">Reference proteome</keyword>
<feature type="domain" description="DUF1023" evidence="2">
    <location>
        <begin position="319"/>
        <end position="480"/>
    </location>
</feature>
<sequence>MGEPDPEVTYRQLASGDVARIREAARPLASAQSSLTEAIDALDSGRTTAQGGWHGTAADSAVNSIAIGGRASQTAQTRIGWAAQILDSLADRYGQVRTAADEAIGVWRSRVAGTDETALARQVNGVLSGLRDSWGQTLQAHASKLDEIEPAFNAEAGTQPNWASTATTGTLAVPPPSTDPKQVAQWWAGLSETERDQLLAARFDELGRLRGLPADVLDAANTRRVQVDQARYGGQRVQLDDQIAARARELGLDPADTEKLRESNDPALNSLLDQRSTVDRRLANANAAAQRILDAEKLAQQHGIDDTYVLSYDPDGPGRKEGTLAIAFGNPDTADNLAVVVPGTATTLASGFPNGSAADLWSQMGEAAPGSRNSTIAWLGYDAPTWDLSVATSHNAAEGGQLLAADVDGYRAAAQGPQHLTVIGHSYGSTTVGYAALDGLKADDIAFVGSPGVGASNADQFPMGHDHVWAGAAEHDPIVELTSGDWFTKDGSSTGPYDSSFGANVFGTKDDTNLLGAHSNYYDPGSESLRNLGNIATGHYDAVSGQNPLDSPLPPHLPGSDLPIVGPVIDDLGNVGKETIDIGSETVTGLWDTGGDLVHGDWDGALQDLQHTGTAVLNDAGDLVVGAVGDAGEAGHQLVHAGKSAWDNTVGRLF</sequence>
<dbReference type="InterPro" id="IPR029058">
    <property type="entry name" value="AB_hydrolase_fold"/>
</dbReference>
<organism evidence="3 4">
    <name type="scientific">Labedaea rhizosphaerae</name>
    <dbReference type="NCBI Taxonomy" id="598644"/>
    <lineage>
        <taxon>Bacteria</taxon>
        <taxon>Bacillati</taxon>
        <taxon>Actinomycetota</taxon>
        <taxon>Actinomycetes</taxon>
        <taxon>Pseudonocardiales</taxon>
        <taxon>Pseudonocardiaceae</taxon>
        <taxon>Labedaea</taxon>
    </lineage>
</organism>
<dbReference type="SUPFAM" id="SSF53474">
    <property type="entry name" value="alpha/beta-Hydrolases"/>
    <property type="match status" value="1"/>
</dbReference>
<keyword evidence="3" id="KW-0378">Hydrolase</keyword>
<dbReference type="EMBL" id="SNXZ01000001">
    <property type="protein sequence ID" value="TDQ05408.1"/>
    <property type="molecule type" value="Genomic_DNA"/>
</dbReference>
<accession>A0A4R6SMA6</accession>
<evidence type="ECO:0000313" key="3">
    <source>
        <dbReference type="EMBL" id="TDQ05408.1"/>
    </source>
</evidence>
<name>A0A4R6SMA6_LABRH</name>
<proteinExistence type="predicted"/>
<gene>
    <name evidence="3" type="ORF">EV186_1011378</name>
</gene>
<dbReference type="OrthoDB" id="5969911at2"/>
<feature type="region of interest" description="Disordered" evidence="1">
    <location>
        <begin position="158"/>
        <end position="180"/>
    </location>
</feature>
<feature type="compositionally biased region" description="Polar residues" evidence="1">
    <location>
        <begin position="158"/>
        <end position="170"/>
    </location>
</feature>
<evidence type="ECO:0000259" key="2">
    <source>
        <dbReference type="Pfam" id="PF06259"/>
    </source>
</evidence>
<dbReference type="InterPro" id="IPR010427">
    <property type="entry name" value="DUF1023"/>
</dbReference>
<evidence type="ECO:0000256" key="1">
    <source>
        <dbReference type="SAM" id="MobiDB-lite"/>
    </source>
</evidence>
<comment type="caution">
    <text evidence="3">The sequence shown here is derived from an EMBL/GenBank/DDBJ whole genome shotgun (WGS) entry which is preliminary data.</text>
</comment>
<protein>
    <submittedName>
        <fullName evidence="3">Alpha/beta hydrolase family protein</fullName>
    </submittedName>
</protein>
<reference evidence="3 4" key="1">
    <citation type="submission" date="2019-03" db="EMBL/GenBank/DDBJ databases">
        <title>Genomic Encyclopedia of Type Strains, Phase IV (KMG-IV): sequencing the most valuable type-strain genomes for metagenomic binning, comparative biology and taxonomic classification.</title>
        <authorList>
            <person name="Goeker M."/>
        </authorList>
    </citation>
    <scope>NUCLEOTIDE SEQUENCE [LARGE SCALE GENOMIC DNA]</scope>
    <source>
        <strain evidence="3 4">DSM 45361</strain>
    </source>
</reference>
<dbReference type="Pfam" id="PF06259">
    <property type="entry name" value="Abhydrolase_8"/>
    <property type="match status" value="1"/>
</dbReference>
<dbReference type="Proteomes" id="UP000295444">
    <property type="component" value="Unassembled WGS sequence"/>
</dbReference>
<evidence type="ECO:0000313" key="4">
    <source>
        <dbReference type="Proteomes" id="UP000295444"/>
    </source>
</evidence>
<dbReference type="GO" id="GO:0016787">
    <property type="term" value="F:hydrolase activity"/>
    <property type="evidence" value="ECO:0007669"/>
    <property type="project" value="UniProtKB-KW"/>
</dbReference>
<dbReference type="RefSeq" id="WP_133848166.1">
    <property type="nucleotide sequence ID" value="NZ_SNXZ01000001.1"/>
</dbReference>